<protein>
    <recommendedName>
        <fullName evidence="4">Mariner Mos1 transposase</fullName>
    </recommendedName>
</protein>
<dbReference type="AlphaFoldDB" id="A0A4C1YXE2"/>
<reference evidence="2 3" key="1">
    <citation type="journal article" date="2019" name="Commun. Biol.">
        <title>The bagworm genome reveals a unique fibroin gene that provides high tensile strength.</title>
        <authorList>
            <person name="Kono N."/>
            <person name="Nakamura H."/>
            <person name="Ohtoshi R."/>
            <person name="Tomita M."/>
            <person name="Numata K."/>
            <person name="Arakawa K."/>
        </authorList>
    </citation>
    <scope>NUCLEOTIDE SEQUENCE [LARGE SCALE GENOMIC DNA]</scope>
</reference>
<dbReference type="Gene3D" id="3.30.420.10">
    <property type="entry name" value="Ribonuclease H-like superfamily/Ribonuclease H"/>
    <property type="match status" value="1"/>
</dbReference>
<dbReference type="Proteomes" id="UP000299102">
    <property type="component" value="Unassembled WGS sequence"/>
</dbReference>
<evidence type="ECO:0008006" key="4">
    <source>
        <dbReference type="Google" id="ProtNLM"/>
    </source>
</evidence>
<evidence type="ECO:0000313" key="2">
    <source>
        <dbReference type="EMBL" id="GBP81151.1"/>
    </source>
</evidence>
<dbReference type="GO" id="GO:0003676">
    <property type="term" value="F:nucleic acid binding"/>
    <property type="evidence" value="ECO:0007669"/>
    <property type="project" value="InterPro"/>
</dbReference>
<gene>
    <name evidence="2" type="ORF">EVAR_25076_1</name>
</gene>
<evidence type="ECO:0000313" key="3">
    <source>
        <dbReference type="Proteomes" id="UP000299102"/>
    </source>
</evidence>
<accession>A0A4C1YXE2</accession>
<evidence type="ECO:0000256" key="1">
    <source>
        <dbReference type="SAM" id="MobiDB-lite"/>
    </source>
</evidence>
<keyword evidence="3" id="KW-1185">Reference proteome</keyword>
<dbReference type="InterPro" id="IPR036397">
    <property type="entry name" value="RNaseH_sf"/>
</dbReference>
<proteinExistence type="predicted"/>
<dbReference type="EMBL" id="BGZK01001498">
    <property type="protein sequence ID" value="GBP81151.1"/>
    <property type="molecule type" value="Genomic_DNA"/>
</dbReference>
<comment type="caution">
    <text evidence="2">The sequence shown here is derived from an EMBL/GenBank/DDBJ whole genome shotgun (WGS) entry which is preliminary data.</text>
</comment>
<feature type="compositionally biased region" description="Pro residues" evidence="1">
    <location>
        <begin position="139"/>
        <end position="152"/>
    </location>
</feature>
<name>A0A4C1YXE2_EUMVA</name>
<organism evidence="2 3">
    <name type="scientific">Eumeta variegata</name>
    <name type="common">Bagworm moth</name>
    <name type="synonym">Eumeta japonica</name>
    <dbReference type="NCBI Taxonomy" id="151549"/>
    <lineage>
        <taxon>Eukaryota</taxon>
        <taxon>Metazoa</taxon>
        <taxon>Ecdysozoa</taxon>
        <taxon>Arthropoda</taxon>
        <taxon>Hexapoda</taxon>
        <taxon>Insecta</taxon>
        <taxon>Pterygota</taxon>
        <taxon>Neoptera</taxon>
        <taxon>Endopterygota</taxon>
        <taxon>Lepidoptera</taxon>
        <taxon>Glossata</taxon>
        <taxon>Ditrysia</taxon>
        <taxon>Tineoidea</taxon>
        <taxon>Psychidae</taxon>
        <taxon>Oiketicinae</taxon>
        <taxon>Eumeta</taxon>
    </lineage>
</organism>
<sequence length="152" mass="16799">MLTSSIRKWTTKLEPFGLTWLLDQDHASAHRAGITMAYMHKVGIKLLTHPLYKPNLAPCEFVLIVDRPTTTPRTDVSSLSLHNTDISISRNNFPLPVDRRASNSIPIEAQLSNARTVVDATRRPRFVYNWSPAGGAPAAPRPAPAPAPRITI</sequence>
<feature type="region of interest" description="Disordered" evidence="1">
    <location>
        <begin position="133"/>
        <end position="152"/>
    </location>
</feature>